<sequence length="103" mass="12185">MSNNFPNIPNVRFVLFERKDYPEFVSKNKNIDESAMPIIAVSSDQHIWCKRNGKWFRLEECVRDDGWEFVQIRAVDSPLSFIMPLGIEDMYNLKFGDEFNFEA</sequence>
<dbReference type="AlphaFoldDB" id="A0A545UCL2"/>
<comment type="caution">
    <text evidence="1">The sequence shown here is derived from an EMBL/GenBank/DDBJ whole genome shotgun (WGS) entry which is preliminary data.</text>
</comment>
<protein>
    <submittedName>
        <fullName evidence="1">Uncharacterized protein</fullName>
    </submittedName>
</protein>
<evidence type="ECO:0000313" key="2">
    <source>
        <dbReference type="Proteomes" id="UP000315439"/>
    </source>
</evidence>
<dbReference type="Proteomes" id="UP000315439">
    <property type="component" value="Unassembled WGS sequence"/>
</dbReference>
<gene>
    <name evidence="1" type="ORF">FLL46_15275</name>
</gene>
<dbReference type="EMBL" id="VIKS01000009">
    <property type="protein sequence ID" value="TQV87163.1"/>
    <property type="molecule type" value="Genomic_DNA"/>
</dbReference>
<organism evidence="1 2">
    <name type="scientific">Aliikangiella coralliicola</name>
    <dbReference type="NCBI Taxonomy" id="2592383"/>
    <lineage>
        <taxon>Bacteria</taxon>
        <taxon>Pseudomonadati</taxon>
        <taxon>Pseudomonadota</taxon>
        <taxon>Gammaproteobacteria</taxon>
        <taxon>Oceanospirillales</taxon>
        <taxon>Pleioneaceae</taxon>
        <taxon>Aliikangiella</taxon>
    </lineage>
</organism>
<proteinExistence type="predicted"/>
<evidence type="ECO:0000313" key="1">
    <source>
        <dbReference type="EMBL" id="TQV87163.1"/>
    </source>
</evidence>
<name>A0A545UCL2_9GAMM</name>
<dbReference type="OrthoDB" id="983143at2"/>
<accession>A0A545UCL2</accession>
<keyword evidence="2" id="KW-1185">Reference proteome</keyword>
<dbReference type="RefSeq" id="WP_142932190.1">
    <property type="nucleotide sequence ID" value="NZ_ML660165.1"/>
</dbReference>
<reference evidence="1 2" key="1">
    <citation type="submission" date="2019-07" db="EMBL/GenBank/DDBJ databases">
        <title>Draft genome for Aliikangiella sp. M105.</title>
        <authorList>
            <person name="Wang G."/>
        </authorList>
    </citation>
    <scope>NUCLEOTIDE SEQUENCE [LARGE SCALE GENOMIC DNA]</scope>
    <source>
        <strain evidence="1 2">M105</strain>
    </source>
</reference>